<protein>
    <submittedName>
        <fullName evidence="2">Uncharacterized protein</fullName>
    </submittedName>
</protein>
<evidence type="ECO:0000313" key="2">
    <source>
        <dbReference type="EMBL" id="RXW23267.1"/>
    </source>
</evidence>
<organism evidence="2 3">
    <name type="scientific">Candolleomyces aberdarensis</name>
    <dbReference type="NCBI Taxonomy" id="2316362"/>
    <lineage>
        <taxon>Eukaryota</taxon>
        <taxon>Fungi</taxon>
        <taxon>Dikarya</taxon>
        <taxon>Basidiomycota</taxon>
        <taxon>Agaricomycotina</taxon>
        <taxon>Agaricomycetes</taxon>
        <taxon>Agaricomycetidae</taxon>
        <taxon>Agaricales</taxon>
        <taxon>Agaricineae</taxon>
        <taxon>Psathyrellaceae</taxon>
        <taxon>Candolleomyces</taxon>
    </lineage>
</organism>
<sequence length="157" mass="16668">MAKSVAKFGVAETAKADGKTKEDWSVVAYALKLVSEKRVPQDSEKEELEAGKGVSDPMGGDVAFAINVISEEPTLQAAKEGVEGGADDEFESTYSGTTAASRLTTADGHEHSTAAKDIEQRGLIVEASREGSSCTMVVQIGYKDFQSLLDVPFYPSD</sequence>
<dbReference type="EMBL" id="SDEE01000047">
    <property type="protein sequence ID" value="RXW23267.1"/>
    <property type="molecule type" value="Genomic_DNA"/>
</dbReference>
<keyword evidence="3" id="KW-1185">Reference proteome</keyword>
<proteinExistence type="predicted"/>
<dbReference type="AlphaFoldDB" id="A0A4Q2DSJ9"/>
<gene>
    <name evidence="2" type="ORF">EST38_g2606</name>
</gene>
<evidence type="ECO:0000313" key="3">
    <source>
        <dbReference type="Proteomes" id="UP000290288"/>
    </source>
</evidence>
<feature type="region of interest" description="Disordered" evidence="1">
    <location>
        <begin position="78"/>
        <end position="99"/>
    </location>
</feature>
<accession>A0A4Q2DSJ9</accession>
<dbReference type="OrthoDB" id="5632at2759"/>
<reference evidence="2 3" key="1">
    <citation type="submission" date="2019-01" db="EMBL/GenBank/DDBJ databases">
        <title>Draft genome sequence of Psathyrella aberdarensis IHI B618.</title>
        <authorList>
            <person name="Buettner E."/>
            <person name="Kellner H."/>
        </authorList>
    </citation>
    <scope>NUCLEOTIDE SEQUENCE [LARGE SCALE GENOMIC DNA]</scope>
    <source>
        <strain evidence="2 3">IHI B618</strain>
    </source>
</reference>
<dbReference type="Proteomes" id="UP000290288">
    <property type="component" value="Unassembled WGS sequence"/>
</dbReference>
<comment type="caution">
    <text evidence="2">The sequence shown here is derived from an EMBL/GenBank/DDBJ whole genome shotgun (WGS) entry which is preliminary data.</text>
</comment>
<evidence type="ECO:0000256" key="1">
    <source>
        <dbReference type="SAM" id="MobiDB-lite"/>
    </source>
</evidence>
<name>A0A4Q2DSJ9_9AGAR</name>